<proteinExistence type="inferred from homology"/>
<comment type="catalytic activity">
    <reaction evidence="4">
        <text>a long-chain fatty acyl-CoA + 2 NADPH + 2 H(+) = a long-chain primary fatty alcohol + 2 NADP(+) + CoA</text>
        <dbReference type="Rhea" id="RHEA:52716"/>
        <dbReference type="ChEBI" id="CHEBI:15378"/>
        <dbReference type="ChEBI" id="CHEBI:57287"/>
        <dbReference type="ChEBI" id="CHEBI:57783"/>
        <dbReference type="ChEBI" id="CHEBI:58349"/>
        <dbReference type="ChEBI" id="CHEBI:77396"/>
        <dbReference type="ChEBI" id="CHEBI:83139"/>
        <dbReference type="EC" id="1.2.1.84"/>
    </reaction>
</comment>
<dbReference type="GO" id="GO:0035336">
    <property type="term" value="P:long-chain fatty-acyl-CoA metabolic process"/>
    <property type="evidence" value="ECO:0007669"/>
    <property type="project" value="TreeGrafter"/>
</dbReference>
<dbReference type="Proteomes" id="UP000554482">
    <property type="component" value="Unassembled WGS sequence"/>
</dbReference>
<dbReference type="PANTHER" id="PTHR11011">
    <property type="entry name" value="MALE STERILITY PROTEIN 2-RELATED"/>
    <property type="match status" value="1"/>
</dbReference>
<keyword evidence="4" id="KW-0521">NADP</keyword>
<keyword evidence="3 4" id="KW-0443">Lipid metabolism</keyword>
<feature type="domain" description="Fatty acyl-CoA reductase C-terminal" evidence="5">
    <location>
        <begin position="392"/>
        <end position="488"/>
    </location>
</feature>
<gene>
    <name evidence="7" type="ORF">FRX31_026613</name>
</gene>
<evidence type="ECO:0000313" key="8">
    <source>
        <dbReference type="Proteomes" id="UP000554482"/>
    </source>
</evidence>
<dbReference type="InterPro" id="IPR013120">
    <property type="entry name" value="FAR_NAD-bd"/>
</dbReference>
<dbReference type="GO" id="GO:0102965">
    <property type="term" value="F:alcohol-forming long-chain fatty acyl-CoA reductase activity"/>
    <property type="evidence" value="ECO:0007669"/>
    <property type="project" value="UniProtKB-EC"/>
</dbReference>
<dbReference type="Pfam" id="PF07993">
    <property type="entry name" value="NAD_binding_4"/>
    <property type="match status" value="1"/>
</dbReference>
<comment type="caution">
    <text evidence="7">The sequence shown here is derived from an EMBL/GenBank/DDBJ whole genome shotgun (WGS) entry which is preliminary data.</text>
</comment>
<keyword evidence="4" id="KW-0560">Oxidoreductase</keyword>
<evidence type="ECO:0000256" key="4">
    <source>
        <dbReference type="RuleBase" id="RU363097"/>
    </source>
</evidence>
<dbReference type="EMBL" id="JABWDY010032928">
    <property type="protein sequence ID" value="KAF5183802.1"/>
    <property type="molecule type" value="Genomic_DNA"/>
</dbReference>
<dbReference type="Gene3D" id="3.40.50.720">
    <property type="entry name" value="NAD(P)-binding Rossmann-like Domain"/>
    <property type="match status" value="1"/>
</dbReference>
<organism evidence="7 8">
    <name type="scientific">Thalictrum thalictroides</name>
    <name type="common">Rue-anemone</name>
    <name type="synonym">Anemone thalictroides</name>
    <dbReference type="NCBI Taxonomy" id="46969"/>
    <lineage>
        <taxon>Eukaryota</taxon>
        <taxon>Viridiplantae</taxon>
        <taxon>Streptophyta</taxon>
        <taxon>Embryophyta</taxon>
        <taxon>Tracheophyta</taxon>
        <taxon>Spermatophyta</taxon>
        <taxon>Magnoliopsida</taxon>
        <taxon>Ranunculales</taxon>
        <taxon>Ranunculaceae</taxon>
        <taxon>Thalictroideae</taxon>
        <taxon>Thalictrum</taxon>
    </lineage>
</organism>
<dbReference type="EC" id="1.2.1.84" evidence="4"/>
<dbReference type="AlphaFoldDB" id="A0A7J6VHN1"/>
<evidence type="ECO:0000259" key="6">
    <source>
        <dbReference type="Pfam" id="PF07993"/>
    </source>
</evidence>
<dbReference type="CDD" id="cd05236">
    <property type="entry name" value="FAR-N_SDR_e"/>
    <property type="match status" value="1"/>
</dbReference>
<dbReference type="Pfam" id="PF03015">
    <property type="entry name" value="Sterile"/>
    <property type="match status" value="1"/>
</dbReference>
<name>A0A7J6VHN1_THATH</name>
<keyword evidence="2 4" id="KW-0444">Lipid biosynthesis</keyword>
<keyword evidence="8" id="KW-1185">Reference proteome</keyword>
<evidence type="ECO:0000256" key="3">
    <source>
        <dbReference type="ARBA" id="ARBA00023098"/>
    </source>
</evidence>
<reference evidence="7 8" key="1">
    <citation type="submission" date="2020-06" db="EMBL/GenBank/DDBJ databases">
        <title>Transcriptomic and genomic resources for Thalictrum thalictroides and T. hernandezii: Facilitating candidate gene discovery in an emerging model plant lineage.</title>
        <authorList>
            <person name="Arias T."/>
            <person name="Riano-Pachon D.M."/>
            <person name="Di Stilio V.S."/>
        </authorList>
    </citation>
    <scope>NUCLEOTIDE SEQUENCE [LARGE SCALE GENOMIC DNA]</scope>
    <source>
        <strain evidence="8">cv. WT478/WT964</strain>
        <tissue evidence="7">Leaves</tissue>
    </source>
</reference>
<evidence type="ECO:0000259" key="5">
    <source>
        <dbReference type="Pfam" id="PF03015"/>
    </source>
</evidence>
<protein>
    <recommendedName>
        <fullName evidence="4">Fatty acyl-CoA reductase</fullName>
        <ecNumber evidence="4">1.2.1.84</ecNumber>
    </recommendedName>
</protein>
<dbReference type="InterPro" id="IPR026055">
    <property type="entry name" value="FAR"/>
</dbReference>
<sequence length="489" mass="55834">MELNDIVRSLENKSILVTGSTGFLAKIFIEKVLRVQPNVKKLFLLIRATDINSAKQRLHDEVIEKELFRVLREKCGGDLNSFILEKVVPLPGDVLYENLGIQNREMMDDMWKTINIIVNVAANTKFDERYDVALDVNTFGSKNVLDFAKKCVKLEMLLHVSTAYVCGEKSGVILENHLKMGEALNVKFGLDIQQEKMHLTEALNELKSLNATEAEKRLAMKELGMKRARLYGWPNTYVFTKAMGEMIMGELRGNLPLVVVRPTVVTCTYKEPFPGWIEGTRHIDILTVGYGKGKLTCFLTDPTLVLDVIPADMVVNAMIVAMVTHANQTSQFIYHVASSLRNPFNPNVLTDYVFNYFSKNPVISKDGKPIKVKRPIILTSMDTFVTHMTVHYILPLKVFEFLNLLCCNYSRQWCTVTNMKISLVMSLAELYAPYIFFKGIFDDHNTERLRIATSTREAATFYFDPTCIDWYDYFTKNHLPGVVKYNLKL</sequence>
<dbReference type="InterPro" id="IPR036291">
    <property type="entry name" value="NAD(P)-bd_dom_sf"/>
</dbReference>
<dbReference type="OrthoDB" id="429813at2759"/>
<dbReference type="SUPFAM" id="SSF51735">
    <property type="entry name" value="NAD(P)-binding Rossmann-fold domains"/>
    <property type="match status" value="1"/>
</dbReference>
<dbReference type="GO" id="GO:0080019">
    <property type="term" value="F:alcohol-forming very long-chain fatty acyl-CoA reductase activity"/>
    <property type="evidence" value="ECO:0007669"/>
    <property type="project" value="InterPro"/>
</dbReference>
<dbReference type="CDD" id="cd09071">
    <property type="entry name" value="FAR_C"/>
    <property type="match status" value="1"/>
</dbReference>
<accession>A0A7J6VHN1</accession>
<evidence type="ECO:0000256" key="1">
    <source>
        <dbReference type="ARBA" id="ARBA00005928"/>
    </source>
</evidence>
<evidence type="ECO:0000256" key="2">
    <source>
        <dbReference type="ARBA" id="ARBA00022516"/>
    </source>
</evidence>
<feature type="domain" description="Thioester reductase (TE)" evidence="6">
    <location>
        <begin position="17"/>
        <end position="318"/>
    </location>
</feature>
<evidence type="ECO:0000313" key="7">
    <source>
        <dbReference type="EMBL" id="KAF5183802.1"/>
    </source>
</evidence>
<dbReference type="PANTHER" id="PTHR11011:SF99">
    <property type="entry name" value="FATTY ACYL-COA REDUCTASE 3"/>
    <property type="match status" value="1"/>
</dbReference>
<comment type="similarity">
    <text evidence="1 4">Belongs to the fatty acyl-CoA reductase family.</text>
</comment>
<comment type="function">
    <text evidence="4">Catalyzes the reduction of fatty acyl-CoA to fatty alcohols.</text>
</comment>
<dbReference type="InterPro" id="IPR033640">
    <property type="entry name" value="FAR_C"/>
</dbReference>
<dbReference type="GO" id="GO:0010345">
    <property type="term" value="P:suberin biosynthetic process"/>
    <property type="evidence" value="ECO:0007669"/>
    <property type="project" value="TreeGrafter"/>
</dbReference>